<dbReference type="EMBL" id="BAABHS010000029">
    <property type="protein sequence ID" value="GAA4985357.1"/>
    <property type="molecule type" value="Genomic_DNA"/>
</dbReference>
<keyword evidence="2" id="KW-0805">Transcription regulation</keyword>
<sequence length="196" mass="21939">MHPADGPAPRPGDPTGTGLDERLRAVALGDEEAFAEVYDALSGPVFGLVREVVRDPAQSEEVMQEVMIELWRTAARFDPAKGSARTWALTLAHRRAVDRVRSEQSQHRREQRAAALSPEVPYDTVAEQVESRLERRQVRRCMGTLTQLQRESVTLAYYGGLTYREVSERLSLPLGTVKTRLRDGLIRLRDCLGVTA</sequence>
<dbReference type="Proteomes" id="UP001500466">
    <property type="component" value="Unassembled WGS sequence"/>
</dbReference>
<dbReference type="PANTHER" id="PTHR43133:SF66">
    <property type="entry name" value="ECF RNA POLYMERASE SIGMA FACTOR SIGK"/>
    <property type="match status" value="1"/>
</dbReference>
<comment type="caution">
    <text evidence="7">The sequence shown here is derived from an EMBL/GenBank/DDBJ whole genome shotgun (WGS) entry which is preliminary data.</text>
</comment>
<dbReference type="Pfam" id="PF04542">
    <property type="entry name" value="Sigma70_r2"/>
    <property type="match status" value="1"/>
</dbReference>
<evidence type="ECO:0000259" key="6">
    <source>
        <dbReference type="Pfam" id="PF08281"/>
    </source>
</evidence>
<dbReference type="InterPro" id="IPR013249">
    <property type="entry name" value="RNA_pol_sigma70_r4_t2"/>
</dbReference>
<evidence type="ECO:0000313" key="8">
    <source>
        <dbReference type="Proteomes" id="UP001500466"/>
    </source>
</evidence>
<evidence type="ECO:0000256" key="4">
    <source>
        <dbReference type="ARBA" id="ARBA00023163"/>
    </source>
</evidence>
<dbReference type="Gene3D" id="1.10.10.10">
    <property type="entry name" value="Winged helix-like DNA-binding domain superfamily/Winged helix DNA-binding domain"/>
    <property type="match status" value="1"/>
</dbReference>
<dbReference type="InterPro" id="IPR039425">
    <property type="entry name" value="RNA_pol_sigma-70-like"/>
</dbReference>
<evidence type="ECO:0000313" key="7">
    <source>
        <dbReference type="EMBL" id="GAA4985357.1"/>
    </source>
</evidence>
<dbReference type="InterPro" id="IPR014284">
    <property type="entry name" value="RNA_pol_sigma-70_dom"/>
</dbReference>
<gene>
    <name evidence="7" type="ORF">GCM10023205_64610</name>
</gene>
<protein>
    <submittedName>
        <fullName evidence="7">Sigma-70 family RNA polymerase sigma factor</fullName>
    </submittedName>
</protein>
<comment type="similarity">
    <text evidence="1">Belongs to the sigma-70 factor family. ECF subfamily.</text>
</comment>
<name>A0ABP9I2U1_9ACTN</name>
<evidence type="ECO:0000256" key="1">
    <source>
        <dbReference type="ARBA" id="ARBA00010641"/>
    </source>
</evidence>
<keyword evidence="4" id="KW-0804">Transcription</keyword>
<dbReference type="InterPro" id="IPR036388">
    <property type="entry name" value="WH-like_DNA-bd_sf"/>
</dbReference>
<keyword evidence="8" id="KW-1185">Reference proteome</keyword>
<dbReference type="NCBIfam" id="TIGR02937">
    <property type="entry name" value="sigma70-ECF"/>
    <property type="match status" value="1"/>
</dbReference>
<dbReference type="InterPro" id="IPR013324">
    <property type="entry name" value="RNA_pol_sigma_r3/r4-like"/>
</dbReference>
<evidence type="ECO:0000259" key="5">
    <source>
        <dbReference type="Pfam" id="PF04542"/>
    </source>
</evidence>
<dbReference type="PANTHER" id="PTHR43133">
    <property type="entry name" value="RNA POLYMERASE ECF-TYPE SIGMA FACTO"/>
    <property type="match status" value="1"/>
</dbReference>
<dbReference type="InterPro" id="IPR013325">
    <property type="entry name" value="RNA_pol_sigma_r2"/>
</dbReference>
<dbReference type="Pfam" id="PF08281">
    <property type="entry name" value="Sigma70_r4_2"/>
    <property type="match status" value="1"/>
</dbReference>
<dbReference type="CDD" id="cd06171">
    <property type="entry name" value="Sigma70_r4"/>
    <property type="match status" value="1"/>
</dbReference>
<feature type="domain" description="RNA polymerase sigma factor 70 region 4 type 2" evidence="6">
    <location>
        <begin position="135"/>
        <end position="188"/>
    </location>
</feature>
<keyword evidence="3" id="KW-0731">Sigma factor</keyword>
<evidence type="ECO:0000256" key="3">
    <source>
        <dbReference type="ARBA" id="ARBA00023082"/>
    </source>
</evidence>
<accession>A0ABP9I2U1</accession>
<dbReference type="SUPFAM" id="SSF88659">
    <property type="entry name" value="Sigma3 and sigma4 domains of RNA polymerase sigma factors"/>
    <property type="match status" value="1"/>
</dbReference>
<dbReference type="Gene3D" id="1.10.1740.10">
    <property type="match status" value="1"/>
</dbReference>
<dbReference type="NCBIfam" id="NF007228">
    <property type="entry name" value="PRK09646.1"/>
    <property type="match status" value="1"/>
</dbReference>
<reference evidence="8" key="1">
    <citation type="journal article" date="2019" name="Int. J. Syst. Evol. Microbiol.">
        <title>The Global Catalogue of Microorganisms (GCM) 10K type strain sequencing project: providing services to taxonomists for standard genome sequencing and annotation.</title>
        <authorList>
            <consortium name="The Broad Institute Genomics Platform"/>
            <consortium name="The Broad Institute Genome Sequencing Center for Infectious Disease"/>
            <person name="Wu L."/>
            <person name="Ma J."/>
        </authorList>
    </citation>
    <scope>NUCLEOTIDE SEQUENCE [LARGE SCALE GENOMIC DNA]</scope>
    <source>
        <strain evidence="8">JCM 17986</strain>
    </source>
</reference>
<dbReference type="InterPro" id="IPR007627">
    <property type="entry name" value="RNA_pol_sigma70_r2"/>
</dbReference>
<proteinExistence type="inferred from homology"/>
<evidence type="ECO:0000256" key="2">
    <source>
        <dbReference type="ARBA" id="ARBA00023015"/>
    </source>
</evidence>
<organism evidence="7 8">
    <name type="scientific">Yinghuangia aomiensis</name>
    <dbReference type="NCBI Taxonomy" id="676205"/>
    <lineage>
        <taxon>Bacteria</taxon>
        <taxon>Bacillati</taxon>
        <taxon>Actinomycetota</taxon>
        <taxon>Actinomycetes</taxon>
        <taxon>Kitasatosporales</taxon>
        <taxon>Streptomycetaceae</taxon>
        <taxon>Yinghuangia</taxon>
    </lineage>
</organism>
<feature type="domain" description="RNA polymerase sigma-70 region 2" evidence="5">
    <location>
        <begin position="38"/>
        <end position="104"/>
    </location>
</feature>
<dbReference type="SUPFAM" id="SSF88946">
    <property type="entry name" value="Sigma2 domain of RNA polymerase sigma factors"/>
    <property type="match status" value="1"/>
</dbReference>